<evidence type="ECO:0000313" key="4">
    <source>
        <dbReference type="Proteomes" id="UP000568839"/>
    </source>
</evidence>
<dbReference type="Proteomes" id="UP000568839">
    <property type="component" value="Unassembled WGS sequence"/>
</dbReference>
<feature type="transmembrane region" description="Helical" evidence="1">
    <location>
        <begin position="48"/>
        <end position="70"/>
    </location>
</feature>
<dbReference type="NCBIfam" id="TIGR02871">
    <property type="entry name" value="spore_ylbJ"/>
    <property type="match status" value="1"/>
</dbReference>
<dbReference type="Pfam" id="PF07670">
    <property type="entry name" value="Gate"/>
    <property type="match status" value="1"/>
</dbReference>
<gene>
    <name evidence="3" type="ORF">HNR44_001352</name>
</gene>
<accession>A0A841PXX5</accession>
<feature type="transmembrane region" description="Helical" evidence="1">
    <location>
        <begin position="213"/>
        <end position="234"/>
    </location>
</feature>
<dbReference type="AlphaFoldDB" id="A0A841PXX5"/>
<feature type="domain" description="Nucleoside transporter/FeoB GTPase Gate" evidence="2">
    <location>
        <begin position="43"/>
        <end position="133"/>
    </location>
</feature>
<proteinExistence type="predicted"/>
<feature type="transmembrane region" description="Helical" evidence="1">
    <location>
        <begin position="368"/>
        <end position="391"/>
    </location>
</feature>
<feature type="transmembrane region" description="Helical" evidence="1">
    <location>
        <begin position="293"/>
        <end position="318"/>
    </location>
</feature>
<feature type="transmembrane region" description="Helical" evidence="1">
    <location>
        <begin position="246"/>
        <end position="273"/>
    </location>
</feature>
<organism evidence="3 4">
    <name type="scientific">Geomicrobium halophilum</name>
    <dbReference type="NCBI Taxonomy" id="549000"/>
    <lineage>
        <taxon>Bacteria</taxon>
        <taxon>Bacillati</taxon>
        <taxon>Bacillota</taxon>
        <taxon>Bacilli</taxon>
        <taxon>Bacillales</taxon>
        <taxon>Geomicrobium</taxon>
    </lineage>
</organism>
<dbReference type="InterPro" id="IPR011642">
    <property type="entry name" value="Gate_dom"/>
</dbReference>
<evidence type="ECO:0000256" key="1">
    <source>
        <dbReference type="SAM" id="Phobius"/>
    </source>
</evidence>
<keyword evidence="1" id="KW-1133">Transmembrane helix</keyword>
<name>A0A841PXX5_9BACL</name>
<feature type="transmembrane region" description="Helical" evidence="1">
    <location>
        <begin position="131"/>
        <end position="157"/>
    </location>
</feature>
<feature type="transmembrane region" description="Helical" evidence="1">
    <location>
        <begin position="330"/>
        <end position="348"/>
    </location>
</feature>
<evidence type="ECO:0000313" key="3">
    <source>
        <dbReference type="EMBL" id="MBB6449403.1"/>
    </source>
</evidence>
<keyword evidence="1" id="KW-0812">Transmembrane</keyword>
<keyword evidence="4" id="KW-1185">Reference proteome</keyword>
<dbReference type="EMBL" id="JACHHJ010000001">
    <property type="protein sequence ID" value="MBB6449403.1"/>
    <property type="molecule type" value="Genomic_DNA"/>
</dbReference>
<dbReference type="RefSeq" id="WP_184403289.1">
    <property type="nucleotide sequence ID" value="NZ_JACHHJ010000001.1"/>
</dbReference>
<reference evidence="3 4" key="1">
    <citation type="submission" date="2020-08" db="EMBL/GenBank/DDBJ databases">
        <title>Genomic Encyclopedia of Type Strains, Phase IV (KMG-IV): sequencing the most valuable type-strain genomes for metagenomic binning, comparative biology and taxonomic classification.</title>
        <authorList>
            <person name="Goeker M."/>
        </authorList>
    </citation>
    <scope>NUCLEOTIDE SEQUENCE [LARGE SCALE GENOMIC DNA]</scope>
    <source>
        <strain evidence="3 4">DSM 21769</strain>
    </source>
</reference>
<dbReference type="InterPro" id="IPR014226">
    <property type="entry name" value="Spore_IM_YlbJ"/>
</dbReference>
<sequence>MTRSKWHSLLLGAGATILAASLMIYPQTSFDASLRGLSIWWEVVFPSLLPFIILSELLIAFGVVSFLGAFMEPFMRPLFKVPGTGGFVWAMGIASGYPAGAKLTTRLWSEKRITTIEAERLVSFTNSSNPLFLFGAIAVGFFHDPALGIVLAFAHYASNFVVGIMMRFHGKEEDSPSVVKDTRSLPSVRAAFQMLHEERLRDNRPIGQKLGDAVQSSVQTLLMIGGFIILFSVLNEVLSLLNVTEALAMLVGVFLYIFQFSSELSVPMVSGIFEMTLGSQLASLTNAPLKQQVIVASFMIAFAGFSAQAQAGSILAATDIRFKPFFIARCLQGCFAAIFTYLCWDWLYQPDGITVFTPWSEQSNGQKIWETFLSLSPFFTLVMLILSIVIFHKRALRKVPK</sequence>
<evidence type="ECO:0000259" key="2">
    <source>
        <dbReference type="Pfam" id="PF07670"/>
    </source>
</evidence>
<protein>
    <submittedName>
        <fullName evidence="3">Sporulation integral membrane protein YlbJ</fullName>
    </submittedName>
</protein>
<comment type="caution">
    <text evidence="3">The sequence shown here is derived from an EMBL/GenBank/DDBJ whole genome shotgun (WGS) entry which is preliminary data.</text>
</comment>
<keyword evidence="1" id="KW-0472">Membrane</keyword>